<dbReference type="HOGENOM" id="CLU_080384_1_2_7"/>
<feature type="transmembrane region" description="Helical" evidence="3">
    <location>
        <begin position="71"/>
        <end position="98"/>
    </location>
</feature>
<dbReference type="PROSITE" id="PS00379">
    <property type="entry name" value="CDP_ALCOHOL_P_TRANSF"/>
    <property type="match status" value="1"/>
</dbReference>
<organism evidence="5 6">
    <name type="scientific">Anaeromyxobacter dehalogenans (strain ATCC BAA-258 / DSM 21875 / 2CP-1)</name>
    <dbReference type="NCBI Taxonomy" id="455488"/>
    <lineage>
        <taxon>Bacteria</taxon>
        <taxon>Pseudomonadati</taxon>
        <taxon>Myxococcota</taxon>
        <taxon>Myxococcia</taxon>
        <taxon>Myxococcales</taxon>
        <taxon>Cystobacterineae</taxon>
        <taxon>Anaeromyxobacteraceae</taxon>
        <taxon>Anaeromyxobacter</taxon>
    </lineage>
</organism>
<feature type="transmembrane region" description="Helical" evidence="3">
    <location>
        <begin position="187"/>
        <end position="208"/>
    </location>
</feature>
<dbReference type="RefSeq" id="WP_015935321.1">
    <property type="nucleotide sequence ID" value="NC_011891.1"/>
</dbReference>
<feature type="transmembrane region" description="Helical" evidence="3">
    <location>
        <begin position="214"/>
        <end position="230"/>
    </location>
</feature>
<dbReference type="GO" id="GO:0008654">
    <property type="term" value="P:phospholipid biosynthetic process"/>
    <property type="evidence" value="ECO:0007669"/>
    <property type="project" value="InterPro"/>
</dbReference>
<dbReference type="AlphaFoldDB" id="B8JBL0"/>
<proteinExistence type="inferred from homology"/>
<accession>B8JBL0</accession>
<feature type="signal peptide" evidence="4">
    <location>
        <begin position="1"/>
        <end position="22"/>
    </location>
</feature>
<comment type="similarity">
    <text evidence="2">Belongs to the CDP-alcohol phosphatidyltransferase class-I family.</text>
</comment>
<keyword evidence="3" id="KW-0812">Transmembrane</keyword>
<keyword evidence="1 2" id="KW-0808">Transferase</keyword>
<keyword evidence="6" id="KW-1185">Reference proteome</keyword>
<feature type="transmembrane region" description="Helical" evidence="3">
    <location>
        <begin position="40"/>
        <end position="59"/>
    </location>
</feature>
<keyword evidence="4" id="KW-0732">Signal</keyword>
<dbReference type="EMBL" id="CP001359">
    <property type="protein sequence ID" value="ACL67618.1"/>
    <property type="molecule type" value="Genomic_DNA"/>
</dbReference>
<evidence type="ECO:0000256" key="2">
    <source>
        <dbReference type="RuleBase" id="RU003750"/>
    </source>
</evidence>
<dbReference type="InterPro" id="IPR048254">
    <property type="entry name" value="CDP_ALCOHOL_P_TRANSF_CS"/>
</dbReference>
<dbReference type="GO" id="GO:0016020">
    <property type="term" value="C:membrane"/>
    <property type="evidence" value="ECO:0007669"/>
    <property type="project" value="InterPro"/>
</dbReference>
<evidence type="ECO:0000313" key="6">
    <source>
        <dbReference type="Proteomes" id="UP000007089"/>
    </source>
</evidence>
<protein>
    <submittedName>
        <fullName evidence="5">CDP-alcohol phosphatidyltransferase</fullName>
    </submittedName>
</protein>
<dbReference type="Pfam" id="PF01066">
    <property type="entry name" value="CDP-OH_P_transf"/>
    <property type="match status" value="1"/>
</dbReference>
<sequence>MPTGARLAILAHLALGAATALAYAVVRPPEPARFTGRRGIIGILGRWAYFVSGPLLRAANAAGLTANGVTAIGTALTAAAGVAVGMGGFGWAFLLLVYGSWCDLLDGELARRTGTQTKAGAFLDSNLDRVSEMAMFGGLAAAFPDRSGMLWAVGALSASMMVSYTRARGEGLGVSCPTFGLERPHRVVMLMAALLAASFAPAAAVSPLLETTCALVALGAGGTALGRLWVIHQMLRHGEGAAAGGARHGAPGAPPAGTP</sequence>
<name>B8JBL0_ANAD2</name>
<keyword evidence="3" id="KW-0472">Membrane</keyword>
<dbReference type="Proteomes" id="UP000007089">
    <property type="component" value="Chromosome"/>
</dbReference>
<evidence type="ECO:0000313" key="5">
    <source>
        <dbReference type="EMBL" id="ACL67618.1"/>
    </source>
</evidence>
<dbReference type="Gene3D" id="1.20.120.1760">
    <property type="match status" value="1"/>
</dbReference>
<dbReference type="GO" id="GO:0016780">
    <property type="term" value="F:phosphotransferase activity, for other substituted phosphate groups"/>
    <property type="evidence" value="ECO:0007669"/>
    <property type="project" value="InterPro"/>
</dbReference>
<dbReference type="InterPro" id="IPR000462">
    <property type="entry name" value="CDP-OH_P_trans"/>
</dbReference>
<gene>
    <name evidence="5" type="ordered locus">A2cp1_4301</name>
</gene>
<feature type="chain" id="PRO_5002872506" evidence="4">
    <location>
        <begin position="23"/>
        <end position="259"/>
    </location>
</feature>
<keyword evidence="3" id="KW-1133">Transmembrane helix</keyword>
<dbReference type="KEGG" id="acp:A2cp1_4301"/>
<reference evidence="5" key="1">
    <citation type="submission" date="2009-01" db="EMBL/GenBank/DDBJ databases">
        <title>Complete sequence of Anaeromyxobacter dehalogenans 2CP-1.</title>
        <authorList>
            <consortium name="US DOE Joint Genome Institute"/>
            <person name="Lucas S."/>
            <person name="Copeland A."/>
            <person name="Lapidus A."/>
            <person name="Glavina del Rio T."/>
            <person name="Dalin E."/>
            <person name="Tice H."/>
            <person name="Bruce D."/>
            <person name="Goodwin L."/>
            <person name="Pitluck S."/>
            <person name="Saunders E."/>
            <person name="Brettin T."/>
            <person name="Detter J.C."/>
            <person name="Han C."/>
            <person name="Larimer F."/>
            <person name="Land M."/>
            <person name="Hauser L."/>
            <person name="Kyrpides N."/>
            <person name="Ovchinnikova G."/>
            <person name="Beliaev A.S."/>
            <person name="Richardson P."/>
        </authorList>
    </citation>
    <scope>NUCLEOTIDE SEQUENCE</scope>
    <source>
        <strain evidence="5">2CP-1</strain>
    </source>
</reference>
<evidence type="ECO:0000256" key="3">
    <source>
        <dbReference type="SAM" id="Phobius"/>
    </source>
</evidence>
<dbReference type="InterPro" id="IPR043130">
    <property type="entry name" value="CDP-OH_PTrfase_TM_dom"/>
</dbReference>
<evidence type="ECO:0000256" key="4">
    <source>
        <dbReference type="SAM" id="SignalP"/>
    </source>
</evidence>
<evidence type="ECO:0000256" key="1">
    <source>
        <dbReference type="ARBA" id="ARBA00022679"/>
    </source>
</evidence>